<dbReference type="GO" id="GO:0016836">
    <property type="term" value="F:hydro-lyase activity"/>
    <property type="evidence" value="ECO:0007669"/>
    <property type="project" value="TreeGrafter"/>
</dbReference>
<feature type="domain" description="Mandelate racemase/muconate lactonizing enzyme C-terminal" evidence="4">
    <location>
        <begin position="146"/>
        <end position="249"/>
    </location>
</feature>
<dbReference type="InterPro" id="IPR029065">
    <property type="entry name" value="Enolase_C-like"/>
</dbReference>
<dbReference type="AlphaFoldDB" id="A0A0J9F4B6"/>
<dbReference type="RefSeq" id="WP_045092370.1">
    <property type="nucleotide sequence ID" value="NZ_KQ235876.1"/>
</dbReference>
<dbReference type="SUPFAM" id="SSF54826">
    <property type="entry name" value="Enolase N-terminal domain-like"/>
    <property type="match status" value="1"/>
</dbReference>
<protein>
    <recommendedName>
        <fullName evidence="4">Mandelate racemase/muconate lactonizing enzyme C-terminal domain-containing protein</fullName>
    </recommendedName>
</protein>
<dbReference type="OrthoDB" id="9774531at2"/>
<dbReference type="GO" id="GO:0016052">
    <property type="term" value="P:carbohydrate catabolic process"/>
    <property type="evidence" value="ECO:0007669"/>
    <property type="project" value="TreeGrafter"/>
</dbReference>
<dbReference type="GeneID" id="93165018"/>
<accession>A0A0J9F4B6</accession>
<name>A0A0J9F4B6_9FIRM</name>
<evidence type="ECO:0000256" key="1">
    <source>
        <dbReference type="ARBA" id="ARBA00001946"/>
    </source>
</evidence>
<dbReference type="Proteomes" id="UP000037392">
    <property type="component" value="Unassembled WGS sequence"/>
</dbReference>
<comment type="cofactor">
    <cofactor evidence="1">
        <name>Mg(2+)</name>
        <dbReference type="ChEBI" id="CHEBI:18420"/>
    </cofactor>
</comment>
<dbReference type="InterPro" id="IPR046945">
    <property type="entry name" value="RHMD-like"/>
</dbReference>
<sequence length="393" mass="44465">MNNELQYHKISNVNTYKVRSHFPRLVGKNAFRNEHAYGDEFVVKEIITDQGARGWGLSSGLFYHQDPETDDRMILGKSVSDVFDPDKGIVDMSLSTFDFALHDLAGSILGIPCYKMFGNKGVGAVPVYDTLIYFDDISPDRKPGGIAKILEECQYGYDYGYRAFKLKIGRAPMWMNWTDGLKRDIDVTRAVRERFPDCEILVDANDAYTVEKMKQYVDGVADVGLYWIEEPFRENEQDFRALREHLDAKSPRTLIADGETDPNMDLLIDLYKKGLLGVFQMDIQGDYTLGHAFGLTPWRRVMPKLEEIGARISPHAWGLKLKTHYAAQFCAGYPGVARVEGVTDTTEGVDFSGYKLKDGKMYLPEKPGFGMDFIWGMPLTGGDCESKTICRQV</sequence>
<gene>
    <name evidence="5" type="ORF">HMPREF9470_01162</name>
</gene>
<reference evidence="5 6" key="1">
    <citation type="submission" date="2011-04" db="EMBL/GenBank/DDBJ databases">
        <title>The Genome Sequence of Clostridium citroniae WAL-19142.</title>
        <authorList>
            <consortium name="The Broad Institute Genome Sequencing Platform"/>
            <person name="Earl A."/>
            <person name="Ward D."/>
            <person name="Feldgarden M."/>
            <person name="Gevers D."/>
            <person name="Warren Y.A."/>
            <person name="Tyrrell K.L."/>
            <person name="Citron D.M."/>
            <person name="Goldstein E.J."/>
            <person name="Daigneault M."/>
            <person name="Allen-Vercoe E."/>
            <person name="Young S.K."/>
            <person name="Zeng Q."/>
            <person name="Gargeya S."/>
            <person name="Fitzgerald M."/>
            <person name="Haas B."/>
            <person name="Abouelleil A."/>
            <person name="Alvarado L."/>
            <person name="Arachchi H.M."/>
            <person name="Berlin A."/>
            <person name="Brown A."/>
            <person name="Chapman S.B."/>
            <person name="Chen Z."/>
            <person name="Dunbar C."/>
            <person name="Freedman E."/>
            <person name="Gearin G."/>
            <person name="Gellesch M."/>
            <person name="Goldberg J."/>
            <person name="Griggs A."/>
            <person name="Gujja S."/>
            <person name="Heilman E.R."/>
            <person name="Heiman D."/>
            <person name="Howarth C."/>
            <person name="Larson L."/>
            <person name="Lui A."/>
            <person name="MacDonald P.J."/>
            <person name="Mehta T."/>
            <person name="Montmayeur A."/>
            <person name="Murphy C."/>
            <person name="Neiman D."/>
            <person name="Pearson M."/>
            <person name="Priest M."/>
            <person name="Roberts A."/>
            <person name="Saif S."/>
            <person name="Shea T."/>
            <person name="Shenoy N."/>
            <person name="Sisk P."/>
            <person name="Stolte C."/>
            <person name="Sykes S."/>
            <person name="White J."/>
            <person name="Yandava C."/>
            <person name="Wortman J."/>
            <person name="Nusbaum C."/>
            <person name="Birren B."/>
        </authorList>
    </citation>
    <scope>NUCLEOTIDE SEQUENCE [LARGE SCALE GENOMIC DNA]</scope>
    <source>
        <strain evidence="5 6">WAL-19142</strain>
    </source>
</reference>
<dbReference type="InterPro" id="IPR036849">
    <property type="entry name" value="Enolase-like_C_sf"/>
</dbReference>
<dbReference type="Gene3D" id="3.30.390.10">
    <property type="entry name" value="Enolase-like, N-terminal domain"/>
    <property type="match status" value="1"/>
</dbReference>
<dbReference type="SUPFAM" id="SSF51604">
    <property type="entry name" value="Enolase C-terminal domain-like"/>
    <property type="match status" value="1"/>
</dbReference>
<dbReference type="PATRIC" id="fig|742734.4.peg.1244"/>
<dbReference type="Gene3D" id="3.20.20.120">
    <property type="entry name" value="Enolase-like C-terminal domain"/>
    <property type="match status" value="1"/>
</dbReference>
<evidence type="ECO:0000256" key="3">
    <source>
        <dbReference type="ARBA" id="ARBA00022842"/>
    </source>
</evidence>
<dbReference type="InterPro" id="IPR013342">
    <property type="entry name" value="Mandelate_racemase_C"/>
</dbReference>
<dbReference type="SFLD" id="SFLDS00001">
    <property type="entry name" value="Enolase"/>
    <property type="match status" value="1"/>
</dbReference>
<dbReference type="InterPro" id="IPR029017">
    <property type="entry name" value="Enolase-like_N"/>
</dbReference>
<keyword evidence="3" id="KW-0460">Magnesium</keyword>
<evidence type="ECO:0000313" key="6">
    <source>
        <dbReference type="Proteomes" id="UP000037392"/>
    </source>
</evidence>
<dbReference type="EMBL" id="ADLK01000007">
    <property type="protein sequence ID" value="KMW23075.1"/>
    <property type="molecule type" value="Genomic_DNA"/>
</dbReference>
<evidence type="ECO:0000259" key="4">
    <source>
        <dbReference type="SMART" id="SM00922"/>
    </source>
</evidence>
<dbReference type="Pfam" id="PF13378">
    <property type="entry name" value="MR_MLE_C"/>
    <property type="match status" value="1"/>
</dbReference>
<comment type="caution">
    <text evidence="5">The sequence shown here is derived from an EMBL/GenBank/DDBJ whole genome shotgun (WGS) entry which is preliminary data.</text>
</comment>
<dbReference type="PANTHER" id="PTHR13794:SF58">
    <property type="entry name" value="MITOCHONDRIAL ENOLASE SUPERFAMILY MEMBER 1"/>
    <property type="match status" value="1"/>
</dbReference>
<evidence type="ECO:0000256" key="2">
    <source>
        <dbReference type="ARBA" id="ARBA00022723"/>
    </source>
</evidence>
<dbReference type="PANTHER" id="PTHR13794">
    <property type="entry name" value="ENOLASE SUPERFAMILY, MANDELATE RACEMASE"/>
    <property type="match status" value="1"/>
</dbReference>
<proteinExistence type="predicted"/>
<keyword evidence="2" id="KW-0479">Metal-binding</keyword>
<organism evidence="5 6">
    <name type="scientific">[Clostridium] citroniae WAL-19142</name>
    <dbReference type="NCBI Taxonomy" id="742734"/>
    <lineage>
        <taxon>Bacteria</taxon>
        <taxon>Bacillati</taxon>
        <taxon>Bacillota</taxon>
        <taxon>Clostridia</taxon>
        <taxon>Lachnospirales</taxon>
        <taxon>Lachnospiraceae</taxon>
        <taxon>Enterocloster</taxon>
    </lineage>
</organism>
<evidence type="ECO:0000313" key="5">
    <source>
        <dbReference type="EMBL" id="KMW23075.1"/>
    </source>
</evidence>
<dbReference type="SMART" id="SM00922">
    <property type="entry name" value="MR_MLE"/>
    <property type="match status" value="1"/>
</dbReference>
<dbReference type="GO" id="GO:0000287">
    <property type="term" value="F:magnesium ion binding"/>
    <property type="evidence" value="ECO:0007669"/>
    <property type="project" value="TreeGrafter"/>
</dbReference>